<dbReference type="SUPFAM" id="SSF56059">
    <property type="entry name" value="Glutathione synthetase ATP-binding domain-like"/>
    <property type="match status" value="1"/>
</dbReference>
<evidence type="ECO:0000313" key="5">
    <source>
        <dbReference type="EMBL" id="MBR7630867.1"/>
    </source>
</evidence>
<dbReference type="CDD" id="cd04301">
    <property type="entry name" value="NAT_SF"/>
    <property type="match status" value="1"/>
</dbReference>
<gene>
    <name evidence="5" type="ORF">KAT72_18025</name>
</gene>
<dbReference type="Gene3D" id="3.40.50.720">
    <property type="entry name" value="NAD(P)-binding Rossmann-like Domain"/>
    <property type="match status" value="1"/>
</dbReference>
<dbReference type="PROSITE" id="PS51186">
    <property type="entry name" value="GNAT"/>
    <property type="match status" value="1"/>
</dbReference>
<reference evidence="5 6" key="1">
    <citation type="submission" date="2021-04" db="EMBL/GenBank/DDBJ databases">
        <title>Draft Genome of Aeromonas popoffii ID682, isolated from a natural water source in Idaho.</title>
        <authorList>
            <person name="Testerman T."/>
            <person name="Graf J."/>
        </authorList>
    </citation>
    <scope>NUCLEOTIDE SEQUENCE [LARGE SCALE GENOMIC DNA]</scope>
    <source>
        <strain evidence="5 6">ID682</strain>
    </source>
</reference>
<evidence type="ECO:0000256" key="1">
    <source>
        <dbReference type="ARBA" id="ARBA00022598"/>
    </source>
</evidence>
<dbReference type="Gene3D" id="3.40.50.261">
    <property type="entry name" value="Succinyl-CoA synthetase domains"/>
    <property type="match status" value="2"/>
</dbReference>
<dbReference type="SMART" id="SM00881">
    <property type="entry name" value="CoA_binding"/>
    <property type="match status" value="1"/>
</dbReference>
<evidence type="ECO:0000259" key="4">
    <source>
        <dbReference type="PROSITE" id="PS51186"/>
    </source>
</evidence>
<dbReference type="Gene3D" id="3.30.470.20">
    <property type="entry name" value="ATP-grasp fold, B domain"/>
    <property type="match status" value="1"/>
</dbReference>
<dbReference type="InterPro" id="IPR016181">
    <property type="entry name" value="Acyl_CoA_acyltransferase"/>
</dbReference>
<protein>
    <submittedName>
        <fullName evidence="5">Bifunctional acetate--CoA ligase family protein/GNAT family N-acetyltransferase</fullName>
    </submittedName>
</protein>
<organism evidence="5 6">
    <name type="scientific">Aeromonas popoffii</name>
    <dbReference type="NCBI Taxonomy" id="70856"/>
    <lineage>
        <taxon>Bacteria</taxon>
        <taxon>Pseudomonadati</taxon>
        <taxon>Pseudomonadota</taxon>
        <taxon>Gammaproteobacteria</taxon>
        <taxon>Aeromonadales</taxon>
        <taxon>Aeromonadaceae</taxon>
        <taxon>Aeromonas</taxon>
    </lineage>
</organism>
<proteinExistence type="predicted"/>
<dbReference type="GO" id="GO:0016874">
    <property type="term" value="F:ligase activity"/>
    <property type="evidence" value="ECO:0007669"/>
    <property type="project" value="UniProtKB-KW"/>
</dbReference>
<dbReference type="SUPFAM" id="SSF52210">
    <property type="entry name" value="Succinyl-CoA synthetase domains"/>
    <property type="match status" value="2"/>
</dbReference>
<dbReference type="Pfam" id="PF13380">
    <property type="entry name" value="CoA_binding_2"/>
    <property type="match status" value="1"/>
</dbReference>
<evidence type="ECO:0000256" key="3">
    <source>
        <dbReference type="ARBA" id="ARBA00022840"/>
    </source>
</evidence>
<dbReference type="Proteomes" id="UP000675653">
    <property type="component" value="Unassembled WGS sequence"/>
</dbReference>
<sequence length="857" mass="93768">MKPSGLDRLFKPQSIAVIGASTDPQKAGHVVIRHLLAGQFKGPILPVSPHSKAIAGVLAYPDISSLPLSPDLAIICTKRERVLPLIEELGKKGAGAAIILAADFSMQERTQLQQLSRQYDIRLLGPNSMGMLLPGQGINASFSPIAAKPGQVAFLSQSAAVSTTILDWAKQHELGFSAFISLGDHCDIDFGQLLDQLSRDGTTRAVLLYMDKLHDARHFLSAARAASRNKPILVLKSGRHDPANGLDNVYDAAIRRAGMLRVRDTHELFAAVETLSHSLTLKGERLAIISNGRGLANMAVDVLLERGGKLAMPPRDIGSDADIAAYQQALETLLQGDNADAILLIHAPSLTARGAALARSLIDYVKQHPRARRFNILTNWAGEYSAQEGRRLFSEAGFPTYRTPESAVAAFMHMVEYRRNQKQLMETPASLQGDKLNVELCQQLIRQALERKQLTLDTHLVHPILQAAGLSTLPTWIVSDAIEATLTAEQIGYPVAVKLRSPDITHKSAVHGVMLNLRTSAEVAQAADAILDRVRQHDPGARIEGLLVQRMARRSGGLELRIRLQQDPVFGPVILLGESGAEPQEMVAALPPLNQALARYQIIGALKSRKIREQATPEKLDIDALGQVLCQLSELLLAFPEIQELDLHPLQACGAEMVILDASLTLMPVVQGRDTLAIRPYPTELEEGAWLKDQSHVLLRPIRPEDEPAHKQFVLKVSDEDRYKRFFADVGELGHEELARMTQIDYDREMAFVAIGQDGAFSQQILGVVRAISNPDQSDAEFAILVRSDLKGLGLGKLMMEKIVRYAKERGIGQLSGMTMPSNRGMINLAKRLGFKIDIQLEDGVANMELPCASQGQ</sequence>
<keyword evidence="3" id="KW-0067">ATP-binding</keyword>
<keyword evidence="2" id="KW-0547">Nucleotide-binding</keyword>
<dbReference type="Pfam" id="PF00583">
    <property type="entry name" value="Acetyltransf_1"/>
    <property type="match status" value="1"/>
</dbReference>
<comment type="caution">
    <text evidence="5">The sequence shown here is derived from an EMBL/GenBank/DDBJ whole genome shotgun (WGS) entry which is preliminary data.</text>
</comment>
<dbReference type="Gene3D" id="3.40.630.30">
    <property type="match status" value="1"/>
</dbReference>
<dbReference type="InterPro" id="IPR032875">
    <property type="entry name" value="Succ_CoA_lig_flav_dom"/>
</dbReference>
<dbReference type="InterPro" id="IPR013815">
    <property type="entry name" value="ATP_grasp_subdomain_1"/>
</dbReference>
<dbReference type="SUPFAM" id="SSF55729">
    <property type="entry name" value="Acyl-CoA N-acyltransferases (Nat)"/>
    <property type="match status" value="1"/>
</dbReference>
<dbReference type="SUPFAM" id="SSF51735">
    <property type="entry name" value="NAD(P)-binding Rossmann-fold domains"/>
    <property type="match status" value="1"/>
</dbReference>
<dbReference type="InterPro" id="IPR051538">
    <property type="entry name" value="Acyl-CoA_Synth/Transferase"/>
</dbReference>
<dbReference type="InterPro" id="IPR036291">
    <property type="entry name" value="NAD(P)-bd_dom_sf"/>
</dbReference>
<dbReference type="EMBL" id="JAGRZL010000054">
    <property type="protein sequence ID" value="MBR7630867.1"/>
    <property type="molecule type" value="Genomic_DNA"/>
</dbReference>
<evidence type="ECO:0000256" key="2">
    <source>
        <dbReference type="ARBA" id="ARBA00022741"/>
    </source>
</evidence>
<evidence type="ECO:0000313" key="6">
    <source>
        <dbReference type="Proteomes" id="UP000675653"/>
    </source>
</evidence>
<dbReference type="Gene3D" id="3.30.1490.20">
    <property type="entry name" value="ATP-grasp fold, A domain"/>
    <property type="match status" value="1"/>
</dbReference>
<dbReference type="InterPro" id="IPR000182">
    <property type="entry name" value="GNAT_dom"/>
</dbReference>
<keyword evidence="1 5" id="KW-0436">Ligase</keyword>
<dbReference type="Pfam" id="PF13549">
    <property type="entry name" value="ATP-grasp_5"/>
    <property type="match status" value="1"/>
</dbReference>
<name>A0ABS5GVP4_9GAMM</name>
<dbReference type="RefSeq" id="WP_212514447.1">
    <property type="nucleotide sequence ID" value="NZ_CAWQDX010000079.1"/>
</dbReference>
<dbReference type="PANTHER" id="PTHR43334">
    <property type="entry name" value="ACETATE--COA LIGASE [ADP-FORMING]"/>
    <property type="match status" value="1"/>
</dbReference>
<feature type="domain" description="N-acetyltransferase" evidence="4">
    <location>
        <begin position="697"/>
        <end position="853"/>
    </location>
</feature>
<keyword evidence="6" id="KW-1185">Reference proteome</keyword>
<dbReference type="InterPro" id="IPR016102">
    <property type="entry name" value="Succinyl-CoA_synth-like"/>
</dbReference>
<dbReference type="PANTHER" id="PTHR43334:SF1">
    <property type="entry name" value="3-HYDROXYPROPIONATE--COA LIGASE [ADP-FORMING]"/>
    <property type="match status" value="1"/>
</dbReference>
<dbReference type="Pfam" id="PF13607">
    <property type="entry name" value="Succ_CoA_lig"/>
    <property type="match status" value="1"/>
</dbReference>
<accession>A0ABS5GVP4</accession>
<dbReference type="InterPro" id="IPR003781">
    <property type="entry name" value="CoA-bd"/>
</dbReference>